<protein>
    <recommendedName>
        <fullName evidence="5">Methionyl-tRNA formyltransferase</fullName>
    </recommendedName>
</protein>
<dbReference type="Gene3D" id="3.40.50.12230">
    <property type="match status" value="1"/>
</dbReference>
<dbReference type="RefSeq" id="WP_105041224.1">
    <property type="nucleotide sequence ID" value="NZ_PPSL01000008.1"/>
</dbReference>
<evidence type="ECO:0000313" key="4">
    <source>
        <dbReference type="Proteomes" id="UP000239872"/>
    </source>
</evidence>
<dbReference type="SUPFAM" id="SSF50486">
    <property type="entry name" value="FMT C-terminal domain-like"/>
    <property type="match status" value="1"/>
</dbReference>
<sequence>MKIALLCNNKMAFPALQTIAASGHLCGVVTTGRDKEIVAFVGQFCEANDVPCNIISDEDRWIQLSCWLRAIQPDVVFVMTFPWKVPAHLLQVPQLGFINFHYGLLPEMRGADPIFESIRQRRATAGLTVHKMDEGFDTGDILMREEFPLSPEFTYGMLCGQMARIGETACKTLIGKLETGVIPDGYKQDEARACYLPKLKKEEIVIRWAEMTLSEIIALIRSCNPIAMGIPTALNGWAFGICDASPVQLNGDVTGIIPGTIVALDVQNGMLVYCKDGLGLKVEVINTAEGFFPGYKLAMWGVVPGMTLN</sequence>
<accession>A0A2S7SQC4</accession>
<dbReference type="SUPFAM" id="SSF53328">
    <property type="entry name" value="Formyltransferase"/>
    <property type="match status" value="1"/>
</dbReference>
<dbReference type="InterPro" id="IPR005793">
    <property type="entry name" value="Formyl_trans_C"/>
</dbReference>
<evidence type="ECO:0000259" key="2">
    <source>
        <dbReference type="Pfam" id="PF02911"/>
    </source>
</evidence>
<feature type="domain" description="Formyl transferase N-terminal" evidence="1">
    <location>
        <begin position="68"/>
        <end position="161"/>
    </location>
</feature>
<evidence type="ECO:0000313" key="3">
    <source>
        <dbReference type="EMBL" id="PQJ09103.1"/>
    </source>
</evidence>
<dbReference type="AlphaFoldDB" id="A0A2S7SQC4"/>
<name>A0A2S7SQC4_9BACT</name>
<dbReference type="Pfam" id="PF02911">
    <property type="entry name" value="Formyl_trans_C"/>
    <property type="match status" value="1"/>
</dbReference>
<dbReference type="OrthoDB" id="1092294at2"/>
<dbReference type="PANTHER" id="PTHR11138">
    <property type="entry name" value="METHIONYL-TRNA FORMYLTRANSFERASE"/>
    <property type="match status" value="1"/>
</dbReference>
<dbReference type="InterPro" id="IPR002376">
    <property type="entry name" value="Formyl_transf_N"/>
</dbReference>
<reference evidence="3 4" key="1">
    <citation type="submission" date="2018-01" db="EMBL/GenBank/DDBJ databases">
        <title>A novel member of the phylum Bacteroidetes isolated from glacier ice.</title>
        <authorList>
            <person name="Liu Q."/>
            <person name="Xin Y.-H."/>
        </authorList>
    </citation>
    <scope>NUCLEOTIDE SEQUENCE [LARGE SCALE GENOMIC DNA]</scope>
    <source>
        <strain evidence="3 4">RB1R16</strain>
    </source>
</reference>
<dbReference type="InterPro" id="IPR011034">
    <property type="entry name" value="Formyl_transferase-like_C_sf"/>
</dbReference>
<evidence type="ECO:0000259" key="1">
    <source>
        <dbReference type="Pfam" id="PF00551"/>
    </source>
</evidence>
<proteinExistence type="predicted"/>
<dbReference type="InterPro" id="IPR036477">
    <property type="entry name" value="Formyl_transf_N_sf"/>
</dbReference>
<organism evidence="3 4">
    <name type="scientific">Flavipsychrobacter stenotrophus</name>
    <dbReference type="NCBI Taxonomy" id="2077091"/>
    <lineage>
        <taxon>Bacteria</taxon>
        <taxon>Pseudomonadati</taxon>
        <taxon>Bacteroidota</taxon>
        <taxon>Chitinophagia</taxon>
        <taxon>Chitinophagales</taxon>
        <taxon>Chitinophagaceae</taxon>
        <taxon>Flavipsychrobacter</taxon>
    </lineage>
</organism>
<evidence type="ECO:0008006" key="5">
    <source>
        <dbReference type="Google" id="ProtNLM"/>
    </source>
</evidence>
<dbReference type="EMBL" id="PPSL01000008">
    <property type="protein sequence ID" value="PQJ09103.1"/>
    <property type="molecule type" value="Genomic_DNA"/>
</dbReference>
<feature type="domain" description="Formyl transferase C-terminal" evidence="2">
    <location>
        <begin position="198"/>
        <end position="282"/>
    </location>
</feature>
<dbReference type="PANTHER" id="PTHR11138:SF5">
    <property type="entry name" value="METHIONYL-TRNA FORMYLTRANSFERASE, MITOCHONDRIAL"/>
    <property type="match status" value="1"/>
</dbReference>
<dbReference type="Proteomes" id="UP000239872">
    <property type="component" value="Unassembled WGS sequence"/>
</dbReference>
<keyword evidence="4" id="KW-1185">Reference proteome</keyword>
<dbReference type="GO" id="GO:0004479">
    <property type="term" value="F:methionyl-tRNA formyltransferase activity"/>
    <property type="evidence" value="ECO:0007669"/>
    <property type="project" value="TreeGrafter"/>
</dbReference>
<comment type="caution">
    <text evidence="3">The sequence shown here is derived from an EMBL/GenBank/DDBJ whole genome shotgun (WGS) entry which is preliminary data.</text>
</comment>
<gene>
    <name evidence="3" type="ORF">CJD36_021260</name>
</gene>
<dbReference type="Pfam" id="PF00551">
    <property type="entry name" value="Formyl_trans_N"/>
    <property type="match status" value="1"/>
</dbReference>